<keyword evidence="3" id="KW-0012">Acyltransferase</keyword>
<evidence type="ECO:0000256" key="1">
    <source>
        <dbReference type="ARBA" id="ARBA00005420"/>
    </source>
</evidence>
<organism evidence="5 6">
    <name type="scientific">Aureococcus anophagefferens</name>
    <name type="common">Harmful bloom alga</name>
    <dbReference type="NCBI Taxonomy" id="44056"/>
    <lineage>
        <taxon>Eukaryota</taxon>
        <taxon>Sar</taxon>
        <taxon>Stramenopiles</taxon>
        <taxon>Ochrophyta</taxon>
        <taxon>Pelagophyceae</taxon>
        <taxon>Pelagomonadales</taxon>
        <taxon>Pelagomonadaceae</taxon>
        <taxon>Aureococcus</taxon>
    </lineage>
</organism>
<evidence type="ECO:0000256" key="2">
    <source>
        <dbReference type="ARBA" id="ARBA00022679"/>
    </source>
</evidence>
<dbReference type="CDD" id="cd07987">
    <property type="entry name" value="LPLAT_MGAT-like"/>
    <property type="match status" value="1"/>
</dbReference>
<protein>
    <submittedName>
        <fullName evidence="5">AB hydrolase</fullName>
    </submittedName>
</protein>
<dbReference type="InterPro" id="IPR007130">
    <property type="entry name" value="DAGAT"/>
</dbReference>
<dbReference type="EMBL" id="JBBJCI010000207">
    <property type="protein sequence ID" value="KAK7240981.1"/>
    <property type="molecule type" value="Genomic_DNA"/>
</dbReference>
<reference evidence="5 6" key="1">
    <citation type="submission" date="2024-03" db="EMBL/GenBank/DDBJ databases">
        <title>Aureococcus anophagefferens CCMP1851 and Kratosvirus quantuckense: Draft genome of a second virus-susceptible host strain in the model system.</title>
        <authorList>
            <person name="Chase E."/>
            <person name="Truchon A.R."/>
            <person name="Schepens W."/>
            <person name="Wilhelm S.W."/>
        </authorList>
    </citation>
    <scope>NUCLEOTIDE SEQUENCE [LARGE SCALE GENOMIC DNA]</scope>
    <source>
        <strain evidence="5 6">CCMP1851</strain>
    </source>
</reference>
<evidence type="ECO:0000313" key="5">
    <source>
        <dbReference type="EMBL" id="KAK7240981.1"/>
    </source>
</evidence>
<keyword evidence="2" id="KW-0808">Transferase</keyword>
<dbReference type="Gene3D" id="3.40.50.1820">
    <property type="entry name" value="alpha/beta hydrolase"/>
    <property type="match status" value="1"/>
</dbReference>
<keyword evidence="4" id="KW-0732">Signal</keyword>
<dbReference type="PANTHER" id="PTHR22753">
    <property type="entry name" value="TRANSMEMBRANE PROTEIN 68"/>
    <property type="match status" value="1"/>
</dbReference>
<feature type="signal peptide" evidence="4">
    <location>
        <begin position="1"/>
        <end position="20"/>
    </location>
</feature>
<dbReference type="GO" id="GO:0016787">
    <property type="term" value="F:hydrolase activity"/>
    <property type="evidence" value="ECO:0007669"/>
    <property type="project" value="UniProtKB-KW"/>
</dbReference>
<accession>A0ABR1FXP4</accession>
<dbReference type="Proteomes" id="UP001363151">
    <property type="component" value="Unassembled WGS sequence"/>
</dbReference>
<dbReference type="InterPro" id="IPR029058">
    <property type="entry name" value="AB_hydrolase_fold"/>
</dbReference>
<keyword evidence="5" id="KW-0378">Hydrolase</keyword>
<feature type="chain" id="PRO_5046931687" evidence="4">
    <location>
        <begin position="21"/>
        <end position="692"/>
    </location>
</feature>
<dbReference type="PANTHER" id="PTHR22753:SF14">
    <property type="entry name" value="MONOACYLGLYCEROL_DIACYLGLYCEROL O-ACYLTRANSFERASE"/>
    <property type="match status" value="1"/>
</dbReference>
<evidence type="ECO:0000256" key="3">
    <source>
        <dbReference type="ARBA" id="ARBA00023315"/>
    </source>
</evidence>
<comment type="caution">
    <text evidence="5">The sequence shown here is derived from an EMBL/GenBank/DDBJ whole genome shotgun (WGS) entry which is preliminary data.</text>
</comment>
<evidence type="ECO:0000256" key="4">
    <source>
        <dbReference type="SAM" id="SignalP"/>
    </source>
</evidence>
<proteinExistence type="inferred from homology"/>
<name>A0ABR1FXP4_AURAN</name>
<gene>
    <name evidence="5" type="ORF">SO694_00054060</name>
</gene>
<comment type="similarity">
    <text evidence="1">Belongs to the diacylglycerol acyltransferase family.</text>
</comment>
<dbReference type="Pfam" id="PF03982">
    <property type="entry name" value="DAGAT"/>
    <property type="match status" value="1"/>
</dbReference>
<evidence type="ECO:0000313" key="6">
    <source>
        <dbReference type="Proteomes" id="UP001363151"/>
    </source>
</evidence>
<sequence>MRPNATRLCTALALLATATGFQTHRAMRPVSKPSRAFRPRLTPALATTTSTTEMIDAAESMVTSEETLRIGSLRFTRYDNASTGEPLLYVPGIEFRGISIAAQLPRLAANGFDPWYCWLDGDDATPFEDVVTSIATFAKRELRGGVIVGESLGGLFATAAAVELSDENALDELRGIALVNPATSYDRTSWSVGGRVVSAAPAGIPYAGAIAAAVGLLASDASMVEKSAAEWQNLDFSNLARAASGAMALSELVPPQTLRHRVVDWLDRGCAATNGKLWRLRRAGRGTNVLVLAGGDDRFLPSASEAARLKKELPGCEAVILPRGGHAVLVDDERLDLSVALRRSRALYGAELRAAKARRAQRWVEDFVPPNATQIAESRRSVVDPFRRLVSPVFFSTVDGVPVRGLKGVPSPGAKRPVLLVGNHQLFGIDLSVLVDEFLRDRDLLIRGLAHPVATNALSLFDAQSDATGPPDYWADSPRRDRGFGGAADGDTFFQTFGAVEVSPRNFVRLMRDDAAVLLFPGGVRESNHGKDEAYELFWPEETDFVRVAAKYGADIVPFGAVGAADSFTIVRDKDEPLPFGGGDPRGGAGSVPSARRWANRTEDFRFPLAVPTSPRRFYFRSTQRFGEVIATADLDANDKDACAAVYAEARDACRGSIDWLLEKREGDAYENPLLRLPYEAASGAAAPTFEV</sequence>
<keyword evidence="6" id="KW-1185">Reference proteome</keyword>
<dbReference type="SUPFAM" id="SSF53474">
    <property type="entry name" value="alpha/beta-Hydrolases"/>
    <property type="match status" value="1"/>
</dbReference>